<accession>A0A378X5N8</accession>
<dbReference type="Proteomes" id="UP000255082">
    <property type="component" value="Unassembled WGS sequence"/>
</dbReference>
<protein>
    <submittedName>
        <fullName evidence="1">Uncharacterized protein</fullName>
    </submittedName>
</protein>
<reference evidence="1 2" key="1">
    <citation type="submission" date="2018-06" db="EMBL/GenBank/DDBJ databases">
        <authorList>
            <consortium name="Pathogen Informatics"/>
            <person name="Doyle S."/>
        </authorList>
    </citation>
    <scope>NUCLEOTIDE SEQUENCE [LARGE SCALE GENOMIC DNA]</scope>
    <source>
        <strain evidence="1 2">NCTC13184</strain>
    </source>
</reference>
<sequence>MTRSGGEDLAGLEDHIITGLRGLAPPGWQRLEASFASTVVTESALFVVDDGDGPIRCQVSEEVWASVRRHRQVAAELRSEPWWRMVVRADADAAEVVVDHGAEPFPGEQLFAPQAYLADLEHYPRGRLPVWLAAYIGRGESQSRPPRAAWDRMRADRSAGVRAVPVTGELPDLRTLWARWAVLASAFVAVGSERGPRIGPSVGIFESAGHSGSTLTLLPGDRAVLSGGVWEAPALDLAYNGGGAMPNVFAGAPDWVADPVLNPRVMTGMLSFCFWWDGGQWYRGESAPMPECAAALPAVWTADTVARVVADVVENPSPDAAESLVSAAQAAAVTREAVVQVVGDDSRVDVPGALFQFVLADLIAGEVAGIGEAEALKLVRDHIRERGYDTADFPLTSLRATRVSVGWMVRSPVPDNDIALDRAVFYVADDGVVERSSTSVPLSVFVTDFERRFRLRVGGRI</sequence>
<proteinExistence type="predicted"/>
<dbReference type="RefSeq" id="WP_227995569.1">
    <property type="nucleotide sequence ID" value="NZ_JAJFOE010000002.1"/>
</dbReference>
<dbReference type="AlphaFoldDB" id="A0A378X5N8"/>
<organism evidence="1 2">
    <name type="scientific">Nocardia africana</name>
    <dbReference type="NCBI Taxonomy" id="134964"/>
    <lineage>
        <taxon>Bacteria</taxon>
        <taxon>Bacillati</taxon>
        <taxon>Actinomycetota</taxon>
        <taxon>Actinomycetes</taxon>
        <taxon>Mycobacteriales</taxon>
        <taxon>Nocardiaceae</taxon>
        <taxon>Nocardia</taxon>
    </lineage>
</organism>
<gene>
    <name evidence="1" type="ORF">NCTC13184_06619</name>
</gene>
<dbReference type="EMBL" id="UGRU01000001">
    <property type="protein sequence ID" value="SUA48074.1"/>
    <property type="molecule type" value="Genomic_DNA"/>
</dbReference>
<evidence type="ECO:0000313" key="1">
    <source>
        <dbReference type="EMBL" id="SUA48074.1"/>
    </source>
</evidence>
<name>A0A378X5N8_9NOCA</name>
<evidence type="ECO:0000313" key="2">
    <source>
        <dbReference type="Proteomes" id="UP000255082"/>
    </source>
</evidence>